<dbReference type="OrthoDB" id="2576580at2759"/>
<dbReference type="GeneID" id="28983096"/>
<dbReference type="RefSeq" id="XP_018280746.1">
    <property type="nucleotide sequence ID" value="XM_018422493.1"/>
</dbReference>
<proteinExistence type="predicted"/>
<evidence type="ECO:0000256" key="1">
    <source>
        <dbReference type="SAM" id="SignalP"/>
    </source>
</evidence>
<keyword evidence="1" id="KW-0732">Signal</keyword>
<dbReference type="Proteomes" id="UP000053611">
    <property type="component" value="Unassembled WGS sequence"/>
</dbReference>
<dbReference type="STRING" id="879819.A0A0J0XT48"/>
<dbReference type="AlphaFoldDB" id="A0A0J0XT48"/>
<evidence type="ECO:0008006" key="4">
    <source>
        <dbReference type="Google" id="ProtNLM"/>
    </source>
</evidence>
<name>A0A0J0XT48_9TREE</name>
<feature type="chain" id="PRO_5005245651" description="Ser-Thr-rich glycosyl-phosphatidyl-inositol-anchored membrane family-domain-containing protein" evidence="1">
    <location>
        <begin position="18"/>
        <end position="177"/>
    </location>
</feature>
<dbReference type="EMBL" id="KQ087188">
    <property type="protein sequence ID" value="KLT44255.1"/>
    <property type="molecule type" value="Genomic_DNA"/>
</dbReference>
<reference evidence="2 3" key="1">
    <citation type="submission" date="2015-03" db="EMBL/GenBank/DDBJ databases">
        <title>Genomics and transcriptomics of the oil-accumulating basidiomycete yeast T. oleaginosus allow insights into substrate utilization and the diverse evolutionary trajectories of mating systems in fungi.</title>
        <authorList>
            <consortium name="DOE Joint Genome Institute"/>
            <person name="Kourist R."/>
            <person name="Kracht O."/>
            <person name="Bracharz F."/>
            <person name="Lipzen A."/>
            <person name="Nolan M."/>
            <person name="Ohm R."/>
            <person name="Grigoriev I."/>
            <person name="Sun S."/>
            <person name="Heitman J."/>
            <person name="Bruck T."/>
            <person name="Nowrousian M."/>
        </authorList>
    </citation>
    <scope>NUCLEOTIDE SEQUENCE [LARGE SCALE GENOMIC DNA]</scope>
    <source>
        <strain evidence="2 3">IBC0246</strain>
    </source>
</reference>
<evidence type="ECO:0000313" key="2">
    <source>
        <dbReference type="EMBL" id="KLT44255.1"/>
    </source>
</evidence>
<protein>
    <recommendedName>
        <fullName evidence="4">Ser-Thr-rich glycosyl-phosphatidyl-inositol-anchored membrane family-domain-containing protein</fullName>
    </recommendedName>
</protein>
<keyword evidence="3" id="KW-1185">Reference proteome</keyword>
<feature type="signal peptide" evidence="1">
    <location>
        <begin position="1"/>
        <end position="17"/>
    </location>
</feature>
<sequence>MLFGALALLANAASALAAIQVIQPSKDLWWVNNGQNTLAWTGSAPPNDFVVMLSNPDTKLLTADNAIGAIAQTYMYSLTVLPVKWNAGTGYTIKLVNPLNGTDVYAVSEPFEIKPEGSTYATGVTSAAGTLAATSSDTAANTTASSAAATPTSNGAMSNAVPAAAAVAVAGAAYLLA</sequence>
<organism evidence="2 3">
    <name type="scientific">Cutaneotrichosporon oleaginosum</name>
    <dbReference type="NCBI Taxonomy" id="879819"/>
    <lineage>
        <taxon>Eukaryota</taxon>
        <taxon>Fungi</taxon>
        <taxon>Dikarya</taxon>
        <taxon>Basidiomycota</taxon>
        <taxon>Agaricomycotina</taxon>
        <taxon>Tremellomycetes</taxon>
        <taxon>Trichosporonales</taxon>
        <taxon>Trichosporonaceae</taxon>
        <taxon>Cutaneotrichosporon</taxon>
    </lineage>
</organism>
<accession>A0A0J0XT48</accession>
<gene>
    <name evidence="2" type="ORF">CC85DRAFT_283769</name>
</gene>
<evidence type="ECO:0000313" key="3">
    <source>
        <dbReference type="Proteomes" id="UP000053611"/>
    </source>
</evidence>